<keyword evidence="7" id="KW-1185">Reference proteome</keyword>
<keyword evidence="2" id="KW-0805">Transcription regulation</keyword>
<dbReference type="KEGG" id="vbh:CMV30_06950"/>
<evidence type="ECO:0000256" key="2">
    <source>
        <dbReference type="ARBA" id="ARBA00023015"/>
    </source>
</evidence>
<reference evidence="6 7" key="1">
    <citation type="submission" date="2017-09" db="EMBL/GenBank/DDBJ databases">
        <title>Complete genome sequence of Verrucomicrobial strain HZ-65, isolated from freshwater.</title>
        <authorList>
            <person name="Choi A."/>
        </authorList>
    </citation>
    <scope>NUCLEOTIDE SEQUENCE [LARGE SCALE GENOMIC DNA]</scope>
    <source>
        <strain evidence="6 7">HZ-65</strain>
    </source>
</reference>
<sequence length="350" mass="39454">MPPKATLNDVAKRAGVHRSTVSLALRDHPRISEPVRLRIQGIAKKIGYRINPLVAALMQARRTKRAEKHVVLAYVTNHPTRFGWRPPHHNRPDYFPGATARARDFGYKIEHFWLAEPGMNPERFASILTARNINGLIIGRLPPGCHQLELPWERFSCVALGLTLHAPRLHHVTENHYSSAKQSMTHCIARGYRRIGFVFSEANDSPRVGERWLGAYLHEQLRLEPADRITPFLFKDDADNAAIFREWFRHNQPDALLVTHAPPVIEWLKPLGKTVPRDVGLVALVNDHPEQNYAGVHYDPAKLGALGIEMLIGLLHRDDTGIPSDQHEVLLTGEWLEGRTLRPAAAPAAP</sequence>
<dbReference type="RefSeq" id="WP_096055343.1">
    <property type="nucleotide sequence ID" value="NZ_CP023344.1"/>
</dbReference>
<dbReference type="Pfam" id="PF13377">
    <property type="entry name" value="Peripla_BP_3"/>
    <property type="match status" value="1"/>
</dbReference>
<dbReference type="Proteomes" id="UP000217265">
    <property type="component" value="Chromosome"/>
</dbReference>
<dbReference type="PROSITE" id="PS50932">
    <property type="entry name" value="HTH_LACI_2"/>
    <property type="match status" value="1"/>
</dbReference>
<dbReference type="Gene3D" id="1.10.260.40">
    <property type="entry name" value="lambda repressor-like DNA-binding domains"/>
    <property type="match status" value="1"/>
</dbReference>
<evidence type="ECO:0000259" key="5">
    <source>
        <dbReference type="PROSITE" id="PS50932"/>
    </source>
</evidence>
<gene>
    <name evidence="6" type="ORF">CMV30_06950</name>
</gene>
<dbReference type="GO" id="GO:0003700">
    <property type="term" value="F:DNA-binding transcription factor activity"/>
    <property type="evidence" value="ECO:0007669"/>
    <property type="project" value="TreeGrafter"/>
</dbReference>
<dbReference type="InterPro" id="IPR046335">
    <property type="entry name" value="LacI/GalR-like_sensor"/>
</dbReference>
<dbReference type="PANTHER" id="PTHR30146">
    <property type="entry name" value="LACI-RELATED TRANSCRIPTIONAL REPRESSOR"/>
    <property type="match status" value="1"/>
</dbReference>
<keyword evidence="4" id="KW-0804">Transcription</keyword>
<dbReference type="OrthoDB" id="184082at2"/>
<evidence type="ECO:0000313" key="6">
    <source>
        <dbReference type="EMBL" id="ATC63711.1"/>
    </source>
</evidence>
<name>A0A290QH77_9BACT</name>
<protein>
    <submittedName>
        <fullName evidence="6">LacI family transcriptional regulator</fullName>
    </submittedName>
</protein>
<dbReference type="SMART" id="SM00354">
    <property type="entry name" value="HTH_LACI"/>
    <property type="match status" value="1"/>
</dbReference>
<dbReference type="CDD" id="cd01392">
    <property type="entry name" value="HTH_LacI"/>
    <property type="match status" value="1"/>
</dbReference>
<dbReference type="SUPFAM" id="SSF47413">
    <property type="entry name" value="lambda repressor-like DNA-binding domains"/>
    <property type="match status" value="1"/>
</dbReference>
<dbReference type="SUPFAM" id="SSF53822">
    <property type="entry name" value="Periplasmic binding protein-like I"/>
    <property type="match status" value="1"/>
</dbReference>
<dbReference type="AlphaFoldDB" id="A0A290QH77"/>
<organism evidence="6 7">
    <name type="scientific">Nibricoccus aquaticus</name>
    <dbReference type="NCBI Taxonomy" id="2576891"/>
    <lineage>
        <taxon>Bacteria</taxon>
        <taxon>Pseudomonadati</taxon>
        <taxon>Verrucomicrobiota</taxon>
        <taxon>Opitutia</taxon>
        <taxon>Opitutales</taxon>
        <taxon>Opitutaceae</taxon>
        <taxon>Nibricoccus</taxon>
    </lineage>
</organism>
<dbReference type="Gene3D" id="3.40.50.2300">
    <property type="match status" value="2"/>
</dbReference>
<dbReference type="InterPro" id="IPR028082">
    <property type="entry name" value="Peripla_BP_I"/>
</dbReference>
<dbReference type="InterPro" id="IPR010982">
    <property type="entry name" value="Lambda_DNA-bd_dom_sf"/>
</dbReference>
<dbReference type="EMBL" id="CP023344">
    <property type="protein sequence ID" value="ATC63711.1"/>
    <property type="molecule type" value="Genomic_DNA"/>
</dbReference>
<dbReference type="InterPro" id="IPR000843">
    <property type="entry name" value="HTH_LacI"/>
</dbReference>
<evidence type="ECO:0000313" key="7">
    <source>
        <dbReference type="Proteomes" id="UP000217265"/>
    </source>
</evidence>
<dbReference type="PANTHER" id="PTHR30146:SF148">
    <property type="entry name" value="HTH-TYPE TRANSCRIPTIONAL REPRESSOR PURR-RELATED"/>
    <property type="match status" value="1"/>
</dbReference>
<evidence type="ECO:0000256" key="3">
    <source>
        <dbReference type="ARBA" id="ARBA00023125"/>
    </source>
</evidence>
<evidence type="ECO:0000256" key="4">
    <source>
        <dbReference type="ARBA" id="ARBA00023163"/>
    </source>
</evidence>
<feature type="domain" description="HTH lacI-type" evidence="5">
    <location>
        <begin position="5"/>
        <end position="59"/>
    </location>
</feature>
<accession>A0A290QH77</accession>
<keyword evidence="3" id="KW-0238">DNA-binding</keyword>
<keyword evidence="1" id="KW-0678">Repressor</keyword>
<dbReference type="Pfam" id="PF00356">
    <property type="entry name" value="LacI"/>
    <property type="match status" value="1"/>
</dbReference>
<evidence type="ECO:0000256" key="1">
    <source>
        <dbReference type="ARBA" id="ARBA00022491"/>
    </source>
</evidence>
<proteinExistence type="predicted"/>
<dbReference type="GO" id="GO:0000976">
    <property type="term" value="F:transcription cis-regulatory region binding"/>
    <property type="evidence" value="ECO:0007669"/>
    <property type="project" value="TreeGrafter"/>
</dbReference>